<dbReference type="SUPFAM" id="SSF56112">
    <property type="entry name" value="Protein kinase-like (PK-like)"/>
    <property type="match status" value="1"/>
</dbReference>
<keyword evidence="3" id="KW-1185">Reference proteome</keyword>
<comment type="caution">
    <text evidence="2">The sequence shown here is derived from an EMBL/GenBank/DDBJ whole genome shotgun (WGS) entry which is preliminary data.</text>
</comment>
<keyword evidence="2" id="KW-0808">Transferase</keyword>
<keyword evidence="1" id="KW-0472">Membrane</keyword>
<name>A0A2P5F164_TREOI</name>
<evidence type="ECO:0000313" key="2">
    <source>
        <dbReference type="EMBL" id="PON91530.1"/>
    </source>
</evidence>
<feature type="non-terminal residue" evidence="2">
    <location>
        <position position="180"/>
    </location>
</feature>
<proteinExistence type="predicted"/>
<gene>
    <name evidence="2" type="ORF">TorRG33x02_125690</name>
</gene>
<dbReference type="InParanoid" id="A0A2P5F164"/>
<organism evidence="2 3">
    <name type="scientific">Trema orientale</name>
    <name type="common">Charcoal tree</name>
    <name type="synonym">Celtis orientalis</name>
    <dbReference type="NCBI Taxonomy" id="63057"/>
    <lineage>
        <taxon>Eukaryota</taxon>
        <taxon>Viridiplantae</taxon>
        <taxon>Streptophyta</taxon>
        <taxon>Embryophyta</taxon>
        <taxon>Tracheophyta</taxon>
        <taxon>Spermatophyta</taxon>
        <taxon>Magnoliopsida</taxon>
        <taxon>eudicotyledons</taxon>
        <taxon>Gunneridae</taxon>
        <taxon>Pentapetalae</taxon>
        <taxon>rosids</taxon>
        <taxon>fabids</taxon>
        <taxon>Rosales</taxon>
        <taxon>Cannabaceae</taxon>
        <taxon>Trema</taxon>
    </lineage>
</organism>
<dbReference type="AlphaFoldDB" id="A0A2P5F164"/>
<evidence type="ECO:0000256" key="1">
    <source>
        <dbReference type="SAM" id="Phobius"/>
    </source>
</evidence>
<dbReference type="Proteomes" id="UP000237000">
    <property type="component" value="Unassembled WGS sequence"/>
</dbReference>
<keyword evidence="1" id="KW-0812">Transmembrane</keyword>
<sequence>MGNDTWYDTNKTPDKVFGTAVKSVLEYLKPVVLTNPQTQPIKDKINHSFSISSKSNNDVPPILSAFEIYHSKFFDLPVTDPLDGNRLEGPVPEALMENSDKGELKLILDDNLKLVKPNHNNVKPRLNKKAVVATASVVIVVLLCGGFGKVYRRILNDGTQVAVKLLSSSSRQGSKEFETE</sequence>
<protein>
    <submittedName>
        <fullName evidence="2">Protein kinase-like domain containing protein</fullName>
    </submittedName>
</protein>
<dbReference type="EMBL" id="JXTC01000073">
    <property type="protein sequence ID" value="PON91530.1"/>
    <property type="molecule type" value="Genomic_DNA"/>
</dbReference>
<keyword evidence="2" id="KW-0418">Kinase</keyword>
<dbReference type="GO" id="GO:0016301">
    <property type="term" value="F:kinase activity"/>
    <property type="evidence" value="ECO:0007669"/>
    <property type="project" value="UniProtKB-KW"/>
</dbReference>
<feature type="transmembrane region" description="Helical" evidence="1">
    <location>
        <begin position="130"/>
        <end position="148"/>
    </location>
</feature>
<dbReference type="PANTHER" id="PTHR45631:SF212">
    <property type="entry name" value="PROTEIN KINASE DOMAIN-CONTAINING PROTEIN"/>
    <property type="match status" value="1"/>
</dbReference>
<keyword evidence="1" id="KW-1133">Transmembrane helix</keyword>
<accession>A0A2P5F164</accession>
<evidence type="ECO:0000313" key="3">
    <source>
        <dbReference type="Proteomes" id="UP000237000"/>
    </source>
</evidence>
<dbReference type="PANTHER" id="PTHR45631">
    <property type="entry name" value="OS07G0107800 PROTEIN-RELATED"/>
    <property type="match status" value="1"/>
</dbReference>
<dbReference type="OrthoDB" id="10451009at2759"/>
<dbReference type="InterPro" id="IPR011009">
    <property type="entry name" value="Kinase-like_dom_sf"/>
</dbReference>
<dbReference type="STRING" id="63057.A0A2P5F164"/>
<reference evidence="3" key="1">
    <citation type="submission" date="2016-06" db="EMBL/GenBank/DDBJ databases">
        <title>Parallel loss of symbiosis genes in relatives of nitrogen-fixing non-legume Parasponia.</title>
        <authorList>
            <person name="Van Velzen R."/>
            <person name="Holmer R."/>
            <person name="Bu F."/>
            <person name="Rutten L."/>
            <person name="Van Zeijl A."/>
            <person name="Liu W."/>
            <person name="Santuari L."/>
            <person name="Cao Q."/>
            <person name="Sharma T."/>
            <person name="Shen D."/>
            <person name="Roswanjaya Y."/>
            <person name="Wardhani T."/>
            <person name="Kalhor M.S."/>
            <person name="Jansen J."/>
            <person name="Van den Hoogen J."/>
            <person name="Gungor B."/>
            <person name="Hartog M."/>
            <person name="Hontelez J."/>
            <person name="Verver J."/>
            <person name="Yang W.-C."/>
            <person name="Schijlen E."/>
            <person name="Repin R."/>
            <person name="Schilthuizen M."/>
            <person name="Schranz E."/>
            <person name="Heidstra R."/>
            <person name="Miyata K."/>
            <person name="Fedorova E."/>
            <person name="Kohlen W."/>
            <person name="Bisseling T."/>
            <person name="Smit S."/>
            <person name="Geurts R."/>
        </authorList>
    </citation>
    <scope>NUCLEOTIDE SEQUENCE [LARGE SCALE GENOMIC DNA]</scope>
    <source>
        <strain evidence="3">cv. RG33-2</strain>
    </source>
</reference>
<dbReference type="Gene3D" id="3.30.200.20">
    <property type="entry name" value="Phosphorylase Kinase, domain 1"/>
    <property type="match status" value="1"/>
</dbReference>